<sequence length="69" mass="7552">MCEANKIVEAGGSELERVKVPGSGQGLTVRRLSDTMQKLLLLHGIGQVVSDRPVDYKKALKSLSNPLYR</sequence>
<protein>
    <submittedName>
        <fullName evidence="1">Uncharacterized protein</fullName>
    </submittedName>
</protein>
<dbReference type="EMBL" id="AP019376">
    <property type="protein sequence ID" value="BBH87569.1"/>
    <property type="molecule type" value="Genomic_DNA"/>
</dbReference>
<organism evidence="1">
    <name type="scientific">Thermosporothrix sp. COM3</name>
    <dbReference type="NCBI Taxonomy" id="2490863"/>
    <lineage>
        <taxon>Bacteria</taxon>
        <taxon>Bacillati</taxon>
        <taxon>Chloroflexota</taxon>
        <taxon>Ktedonobacteria</taxon>
        <taxon>Ktedonobacterales</taxon>
        <taxon>Thermosporotrichaceae</taxon>
        <taxon>Thermosporothrix</taxon>
    </lineage>
</organism>
<name>A0A455SKT6_9CHLR</name>
<gene>
    <name evidence="1" type="ORF">KTC_23200</name>
</gene>
<dbReference type="AlphaFoldDB" id="A0A455SKT6"/>
<proteinExistence type="predicted"/>
<reference evidence="1" key="1">
    <citation type="submission" date="2018-12" db="EMBL/GenBank/DDBJ databases">
        <title>Novel natural products biosynthetic potential of the class Ktedonobacteria.</title>
        <authorList>
            <person name="Zheng Y."/>
            <person name="Saitou A."/>
            <person name="Wang C.M."/>
            <person name="Toyoda A."/>
            <person name="Minakuchi Y."/>
            <person name="Sekiguchi Y."/>
            <person name="Ueda K."/>
            <person name="Takano H."/>
            <person name="Sakai Y."/>
            <person name="Yokota A."/>
            <person name="Yabe S."/>
        </authorList>
    </citation>
    <scope>NUCLEOTIDE SEQUENCE</scope>
    <source>
        <strain evidence="1">COM3</strain>
    </source>
</reference>
<evidence type="ECO:0000313" key="1">
    <source>
        <dbReference type="EMBL" id="BBH87569.1"/>
    </source>
</evidence>
<accession>A0A455SKT6</accession>